<dbReference type="InterPro" id="IPR007197">
    <property type="entry name" value="rSAM"/>
</dbReference>
<dbReference type="Pfam" id="PF00010">
    <property type="entry name" value="HLH"/>
    <property type="match status" value="1"/>
</dbReference>
<dbReference type="InterPro" id="IPR006638">
    <property type="entry name" value="Elp3/MiaA/NifB-like_rSAM"/>
</dbReference>
<keyword evidence="4 6" id="KW-0804">Transcription</keyword>
<keyword evidence="11" id="KW-1185">Reference proteome</keyword>
<dbReference type="GO" id="GO:0051536">
    <property type="term" value="F:iron-sulfur cluster binding"/>
    <property type="evidence" value="ECO:0007669"/>
    <property type="project" value="InterPro"/>
</dbReference>
<keyword evidence="2 6" id="KW-0805">Transcription regulation</keyword>
<evidence type="ECO:0000256" key="3">
    <source>
        <dbReference type="ARBA" id="ARBA00023125"/>
    </source>
</evidence>
<keyword evidence="5 6" id="KW-0539">Nucleus</keyword>
<dbReference type="CDD" id="cd01335">
    <property type="entry name" value="Radical_SAM"/>
    <property type="match status" value="1"/>
</dbReference>
<dbReference type="GO" id="GO:0000976">
    <property type="term" value="F:transcription cis-regulatory region binding"/>
    <property type="evidence" value="ECO:0007669"/>
    <property type="project" value="TreeGrafter"/>
</dbReference>
<dbReference type="PROSITE" id="PS50888">
    <property type="entry name" value="BHLH"/>
    <property type="match status" value="1"/>
</dbReference>
<evidence type="ECO:0000256" key="4">
    <source>
        <dbReference type="ARBA" id="ARBA00023163"/>
    </source>
</evidence>
<dbReference type="GO" id="GO:0046983">
    <property type="term" value="F:protein dimerization activity"/>
    <property type="evidence" value="ECO:0007669"/>
    <property type="project" value="InterPro"/>
</dbReference>
<gene>
    <name evidence="10" type="ORF">ISN45_Aa06g039370</name>
</gene>
<accession>A0A8T1Z3E3</accession>
<evidence type="ECO:0000313" key="11">
    <source>
        <dbReference type="Proteomes" id="UP000694240"/>
    </source>
</evidence>
<feature type="region of interest" description="Disordered" evidence="7">
    <location>
        <begin position="315"/>
        <end position="344"/>
    </location>
</feature>
<evidence type="ECO:0000256" key="6">
    <source>
        <dbReference type="RuleBase" id="RU369104"/>
    </source>
</evidence>
<proteinExistence type="predicted"/>
<dbReference type="Proteomes" id="UP000694240">
    <property type="component" value="Chromosome 11"/>
</dbReference>
<dbReference type="PANTHER" id="PTHR11514:SF40">
    <property type="entry name" value="TRANSCRIPTION FACTOR BHLH14"/>
    <property type="match status" value="1"/>
</dbReference>
<keyword evidence="3" id="KW-0238">DNA-binding</keyword>
<evidence type="ECO:0000256" key="7">
    <source>
        <dbReference type="SAM" id="MobiDB-lite"/>
    </source>
</evidence>
<comment type="subcellular location">
    <subcellularLocation>
        <location evidence="1 6">Nucleus</location>
    </subcellularLocation>
</comment>
<feature type="domain" description="Radical SAM core" evidence="9">
    <location>
        <begin position="302"/>
        <end position="542"/>
    </location>
</feature>
<dbReference type="InterPro" id="IPR045084">
    <property type="entry name" value="AIB/MYC-like"/>
</dbReference>
<evidence type="ECO:0000259" key="9">
    <source>
        <dbReference type="PROSITE" id="PS51918"/>
    </source>
</evidence>
<name>A0A8T1Z3E3_9BRAS</name>
<dbReference type="SMART" id="SM00729">
    <property type="entry name" value="Elp3"/>
    <property type="match status" value="1"/>
</dbReference>
<dbReference type="InterPro" id="IPR011598">
    <property type="entry name" value="bHLH_dom"/>
</dbReference>
<dbReference type="Pfam" id="PF14215">
    <property type="entry name" value="bHLH-MYC_N"/>
    <property type="match status" value="1"/>
</dbReference>
<organism evidence="10 11">
    <name type="scientific">Arabidopsis thaliana x Arabidopsis arenosa</name>
    <dbReference type="NCBI Taxonomy" id="1240361"/>
    <lineage>
        <taxon>Eukaryota</taxon>
        <taxon>Viridiplantae</taxon>
        <taxon>Streptophyta</taxon>
        <taxon>Embryophyta</taxon>
        <taxon>Tracheophyta</taxon>
        <taxon>Spermatophyta</taxon>
        <taxon>Magnoliopsida</taxon>
        <taxon>eudicotyledons</taxon>
        <taxon>Gunneridae</taxon>
        <taxon>Pentapetalae</taxon>
        <taxon>rosids</taxon>
        <taxon>malvids</taxon>
        <taxon>Brassicales</taxon>
        <taxon>Brassicaceae</taxon>
        <taxon>Camelineae</taxon>
        <taxon>Arabidopsis</taxon>
    </lineage>
</organism>
<dbReference type="GO" id="GO:0005634">
    <property type="term" value="C:nucleus"/>
    <property type="evidence" value="ECO:0007669"/>
    <property type="project" value="UniProtKB-SubCell"/>
</dbReference>
<feature type="domain" description="BHLH" evidence="8">
    <location>
        <begin position="244"/>
        <end position="293"/>
    </location>
</feature>
<dbReference type="InterPro" id="IPR025610">
    <property type="entry name" value="MYC/MYB_N"/>
</dbReference>
<reference evidence="10 11" key="1">
    <citation type="submission" date="2020-12" db="EMBL/GenBank/DDBJ databases">
        <title>Concerted genomic and epigenomic changes stabilize Arabidopsis allopolyploids.</title>
        <authorList>
            <person name="Chen Z."/>
        </authorList>
    </citation>
    <scope>NUCLEOTIDE SEQUENCE [LARGE SCALE GENOMIC DNA]</scope>
    <source>
        <strain evidence="10">Allo738</strain>
        <tissue evidence="10">Leaf</tissue>
    </source>
</reference>
<feature type="compositionally biased region" description="Basic and acidic residues" evidence="7">
    <location>
        <begin position="205"/>
        <end position="214"/>
    </location>
</feature>
<sequence length="542" mass="60929">MYNLTFSPSLSSSPLSFTQQTPAIVSSSPADLALQQKLRFVVETSPDRWAYIIFWHKMFDEPSNRSYLVWVDGHFCGNKNNKSQENYTTNSIECELMMDGGDDLELFYATSFYSEDGSPRKEIFDESLVWLTGLDKLRFSNYERAKEAGFHGVHTLVSIPINNGIIELGSSDSIIQHRNFINRVQSIFGSGKTPEHTNQTGSDPKPAESDHSEIGNRQSGSERKRRRKLETMDVAVAAEEKHHPPVLSHVEAERQRREKLNHRFYALRAIVPKVSRMDKASLLSDAVSYIESLKSKINDLETEIKKLKTTMTTETDKLDNNSSNTSPSSVEYQNNQKPSESNRVSDLEVQVKVVGYEAIIRVQTENVNHPTSALMSALVEMDCRVQHANASRLSQVMVQDVVVLVPEGLRSEDRLRASPMDAFLGSLLRAKESWTHCHNLDTSREYYPNVITTRSYDERLETLEHVREAGINVCSGGIIGLGEVEEDRVGLLHTLATLPSHPESVPINALLAVKGTPLEDQKPVEIYCMSCDVKYCVSLSIC</sequence>
<evidence type="ECO:0000256" key="1">
    <source>
        <dbReference type="ARBA" id="ARBA00004123"/>
    </source>
</evidence>
<feature type="region of interest" description="Disordered" evidence="7">
    <location>
        <begin position="188"/>
        <end position="228"/>
    </location>
</feature>
<dbReference type="CDD" id="cd11449">
    <property type="entry name" value="bHLH_AtAIB_like"/>
    <property type="match status" value="1"/>
</dbReference>
<feature type="compositionally biased region" description="Polar residues" evidence="7">
    <location>
        <begin position="320"/>
        <end position="344"/>
    </location>
</feature>
<evidence type="ECO:0000259" key="8">
    <source>
        <dbReference type="PROSITE" id="PS50888"/>
    </source>
</evidence>
<dbReference type="GO" id="GO:0003700">
    <property type="term" value="F:DNA-binding transcription factor activity"/>
    <property type="evidence" value="ECO:0007669"/>
    <property type="project" value="InterPro"/>
</dbReference>
<evidence type="ECO:0000256" key="2">
    <source>
        <dbReference type="ARBA" id="ARBA00023015"/>
    </source>
</evidence>
<protein>
    <recommendedName>
        <fullName evidence="6">Transcription factor</fullName>
        <shortName evidence="6">bHLH transcription factor</shortName>
    </recommendedName>
    <alternativeName>
        <fullName evidence="6">Basic helix-loop-helix protein</fullName>
    </alternativeName>
</protein>
<comment type="caution">
    <text evidence="10">The sequence shown here is derived from an EMBL/GenBank/DDBJ whole genome shotgun (WGS) entry which is preliminary data.</text>
</comment>
<dbReference type="PROSITE" id="PS51918">
    <property type="entry name" value="RADICAL_SAM"/>
    <property type="match status" value="1"/>
</dbReference>
<dbReference type="EMBL" id="JAEFBK010000011">
    <property type="protein sequence ID" value="KAG7553410.1"/>
    <property type="molecule type" value="Genomic_DNA"/>
</dbReference>
<dbReference type="SMART" id="SM00353">
    <property type="entry name" value="HLH"/>
    <property type="match status" value="1"/>
</dbReference>
<evidence type="ECO:0000256" key="5">
    <source>
        <dbReference type="ARBA" id="ARBA00023242"/>
    </source>
</evidence>
<evidence type="ECO:0000313" key="10">
    <source>
        <dbReference type="EMBL" id="KAG7553410.1"/>
    </source>
</evidence>
<dbReference type="PANTHER" id="PTHR11514">
    <property type="entry name" value="MYC"/>
    <property type="match status" value="1"/>
</dbReference>
<dbReference type="GO" id="GO:0003824">
    <property type="term" value="F:catalytic activity"/>
    <property type="evidence" value="ECO:0007669"/>
    <property type="project" value="InterPro"/>
</dbReference>
<dbReference type="AlphaFoldDB" id="A0A8T1Z3E3"/>